<dbReference type="Gene3D" id="3.30.50.10">
    <property type="entry name" value="Erythroid Transcription Factor GATA-1, subunit A"/>
    <property type="match status" value="1"/>
</dbReference>
<comment type="similarity">
    <text evidence="9">Belongs to the type IV zinc-finger family. Class B subfamily.</text>
</comment>
<evidence type="ECO:0000256" key="6">
    <source>
        <dbReference type="ARBA" id="ARBA00023125"/>
    </source>
</evidence>
<evidence type="ECO:0000256" key="10">
    <source>
        <dbReference type="PROSITE-ProRule" id="PRU00094"/>
    </source>
</evidence>
<dbReference type="InterPro" id="IPR013088">
    <property type="entry name" value="Znf_NHR/GATA"/>
</dbReference>
<sequence>MTPVYLNPPAPSFPLVEVKQEQHLQLFLSPQQPAASSLSADHPTTFFNTITQDQSVAAVTKPEDSKPYDHKVNKFMTREGSSERQPSSLISSLEYSGVDIHSAANGHDLSFSRKEGGDYESASNNNASSSVKWMSSKMRLMKKMMNSNCSNGSGDNKPVNKFQYPIHDSDNKSNSLSKTNNSIRVCSDCNTTTTPLWRSGPRGPKSLCNACGIRQRKARRAMEAAAAVNGAAVPTDATSMKIKVHINREKKSRTSHVRQYKKHQFKDPSDYNSSHKKLCFKELALSLSKNSTLQPVFPQDVEDAAILLMELSCGLLHS</sequence>
<keyword evidence="3 10" id="KW-0863">Zinc-finger</keyword>
<dbReference type="PROSITE" id="PS00344">
    <property type="entry name" value="GATA_ZN_FINGER_1"/>
    <property type="match status" value="1"/>
</dbReference>
<evidence type="ECO:0000256" key="1">
    <source>
        <dbReference type="ARBA" id="ARBA00004123"/>
    </source>
</evidence>
<evidence type="ECO:0000256" key="5">
    <source>
        <dbReference type="ARBA" id="ARBA00023015"/>
    </source>
</evidence>
<dbReference type="Proteomes" id="UP000515121">
    <property type="component" value="Unplaced"/>
</dbReference>
<keyword evidence="6" id="KW-0238">DNA-binding</keyword>
<dbReference type="KEGG" id="dzi:111285756"/>
<dbReference type="Pfam" id="PF00320">
    <property type="entry name" value="GATA"/>
    <property type="match status" value="1"/>
</dbReference>
<evidence type="ECO:0000256" key="3">
    <source>
        <dbReference type="ARBA" id="ARBA00022771"/>
    </source>
</evidence>
<dbReference type="RefSeq" id="XP_022731090.1">
    <property type="nucleotide sequence ID" value="XM_022875355.1"/>
</dbReference>
<keyword evidence="12" id="KW-1185">Reference proteome</keyword>
<dbReference type="OrthoDB" id="2162994at2759"/>
<gene>
    <name evidence="13" type="primary">LOC111285756</name>
</gene>
<proteinExistence type="inferred from homology"/>
<evidence type="ECO:0000313" key="12">
    <source>
        <dbReference type="Proteomes" id="UP000515121"/>
    </source>
</evidence>
<dbReference type="GO" id="GO:0000976">
    <property type="term" value="F:transcription cis-regulatory region binding"/>
    <property type="evidence" value="ECO:0007669"/>
    <property type="project" value="UniProtKB-ARBA"/>
</dbReference>
<evidence type="ECO:0000256" key="8">
    <source>
        <dbReference type="ARBA" id="ARBA00023242"/>
    </source>
</evidence>
<evidence type="ECO:0000256" key="7">
    <source>
        <dbReference type="ARBA" id="ARBA00023163"/>
    </source>
</evidence>
<dbReference type="PANTHER" id="PTHR47255">
    <property type="entry name" value="GATA TRANSCRIPTION FACTOR 22-RELATED"/>
    <property type="match status" value="1"/>
</dbReference>
<dbReference type="FunFam" id="3.30.50.10:FF:000055">
    <property type="entry name" value="GATA transcription factor 21"/>
    <property type="match status" value="1"/>
</dbReference>
<dbReference type="SMART" id="SM00401">
    <property type="entry name" value="ZnF_GATA"/>
    <property type="match status" value="1"/>
</dbReference>
<dbReference type="GO" id="GO:0006355">
    <property type="term" value="P:regulation of DNA-templated transcription"/>
    <property type="evidence" value="ECO:0007669"/>
    <property type="project" value="InterPro"/>
</dbReference>
<name>A0A6P5XSB1_DURZI</name>
<dbReference type="GeneID" id="111285756"/>
<dbReference type="CDD" id="cd00202">
    <property type="entry name" value="ZnF_GATA"/>
    <property type="match status" value="1"/>
</dbReference>
<keyword evidence="2" id="KW-0479">Metal-binding</keyword>
<accession>A0A6P5XSB1</accession>
<evidence type="ECO:0000256" key="4">
    <source>
        <dbReference type="ARBA" id="ARBA00022833"/>
    </source>
</evidence>
<comment type="subcellular location">
    <subcellularLocation>
        <location evidence="1">Nucleus</location>
    </subcellularLocation>
</comment>
<evidence type="ECO:0000259" key="11">
    <source>
        <dbReference type="PROSITE" id="PS50114"/>
    </source>
</evidence>
<keyword evidence="8" id="KW-0539">Nucleus</keyword>
<dbReference type="SUPFAM" id="SSF57716">
    <property type="entry name" value="Glucocorticoid receptor-like (DNA-binding domain)"/>
    <property type="match status" value="1"/>
</dbReference>
<organism evidence="12 13">
    <name type="scientific">Durio zibethinus</name>
    <name type="common">Durian</name>
    <dbReference type="NCBI Taxonomy" id="66656"/>
    <lineage>
        <taxon>Eukaryota</taxon>
        <taxon>Viridiplantae</taxon>
        <taxon>Streptophyta</taxon>
        <taxon>Embryophyta</taxon>
        <taxon>Tracheophyta</taxon>
        <taxon>Spermatophyta</taxon>
        <taxon>Magnoliopsida</taxon>
        <taxon>eudicotyledons</taxon>
        <taxon>Gunneridae</taxon>
        <taxon>Pentapetalae</taxon>
        <taxon>rosids</taxon>
        <taxon>malvids</taxon>
        <taxon>Malvales</taxon>
        <taxon>Malvaceae</taxon>
        <taxon>Helicteroideae</taxon>
        <taxon>Durio</taxon>
    </lineage>
</organism>
<keyword evidence="7" id="KW-0804">Transcription</keyword>
<evidence type="ECO:0000313" key="13">
    <source>
        <dbReference type="RefSeq" id="XP_022731090.1"/>
    </source>
</evidence>
<evidence type="ECO:0000256" key="9">
    <source>
        <dbReference type="ARBA" id="ARBA00024019"/>
    </source>
</evidence>
<reference evidence="13" key="1">
    <citation type="submission" date="2025-08" db="UniProtKB">
        <authorList>
            <consortium name="RefSeq"/>
        </authorList>
    </citation>
    <scope>IDENTIFICATION</scope>
    <source>
        <tissue evidence="13">Fruit stalk</tissue>
    </source>
</reference>
<dbReference type="InterPro" id="IPR000679">
    <property type="entry name" value="Znf_GATA"/>
</dbReference>
<dbReference type="GO" id="GO:0005634">
    <property type="term" value="C:nucleus"/>
    <property type="evidence" value="ECO:0007669"/>
    <property type="project" value="UniProtKB-SubCell"/>
</dbReference>
<dbReference type="InterPro" id="IPR052138">
    <property type="entry name" value="GATA_ZnFinger_Domain"/>
</dbReference>
<protein>
    <submittedName>
        <fullName evidence="13">GATA transcription factor 22</fullName>
    </submittedName>
</protein>
<dbReference type="AlphaFoldDB" id="A0A6P5XSB1"/>
<keyword evidence="4" id="KW-0862">Zinc</keyword>
<evidence type="ECO:0000256" key="2">
    <source>
        <dbReference type="ARBA" id="ARBA00022723"/>
    </source>
</evidence>
<keyword evidence="5" id="KW-0805">Transcription regulation</keyword>
<dbReference type="GO" id="GO:0008270">
    <property type="term" value="F:zinc ion binding"/>
    <property type="evidence" value="ECO:0007669"/>
    <property type="project" value="UniProtKB-KW"/>
</dbReference>
<dbReference type="PANTHER" id="PTHR47255:SF13">
    <property type="entry name" value="GATA-TYPE DOMAIN-CONTAINING PROTEIN"/>
    <property type="match status" value="1"/>
</dbReference>
<dbReference type="PROSITE" id="PS50114">
    <property type="entry name" value="GATA_ZN_FINGER_2"/>
    <property type="match status" value="1"/>
</dbReference>
<feature type="domain" description="GATA-type" evidence="11">
    <location>
        <begin position="180"/>
        <end position="216"/>
    </location>
</feature>